<name>A0AAD2G8Q6_9STRA</name>
<feature type="region of interest" description="Disordered" evidence="1">
    <location>
        <begin position="337"/>
        <end position="372"/>
    </location>
</feature>
<evidence type="ECO:0000256" key="1">
    <source>
        <dbReference type="SAM" id="MobiDB-lite"/>
    </source>
</evidence>
<evidence type="ECO:0000256" key="2">
    <source>
        <dbReference type="SAM" id="SignalP"/>
    </source>
</evidence>
<dbReference type="EMBL" id="CAKOGP040002258">
    <property type="protein sequence ID" value="CAJ1966113.1"/>
    <property type="molecule type" value="Genomic_DNA"/>
</dbReference>
<reference evidence="3" key="1">
    <citation type="submission" date="2023-08" db="EMBL/GenBank/DDBJ databases">
        <authorList>
            <person name="Audoor S."/>
            <person name="Bilcke G."/>
        </authorList>
    </citation>
    <scope>NUCLEOTIDE SEQUENCE</scope>
</reference>
<keyword evidence="4" id="KW-1185">Reference proteome</keyword>
<feature type="chain" id="PRO_5042008011" evidence="2">
    <location>
        <begin position="23"/>
        <end position="411"/>
    </location>
</feature>
<evidence type="ECO:0000313" key="4">
    <source>
        <dbReference type="Proteomes" id="UP001295423"/>
    </source>
</evidence>
<dbReference type="AlphaFoldDB" id="A0AAD2G8Q6"/>
<comment type="caution">
    <text evidence="3">The sequence shown here is derived from an EMBL/GenBank/DDBJ whole genome shotgun (WGS) entry which is preliminary data.</text>
</comment>
<accession>A0AAD2G8Q6</accession>
<dbReference type="Proteomes" id="UP001295423">
    <property type="component" value="Unassembled WGS sequence"/>
</dbReference>
<evidence type="ECO:0000313" key="3">
    <source>
        <dbReference type="EMBL" id="CAJ1966113.1"/>
    </source>
</evidence>
<feature type="compositionally biased region" description="Low complexity" evidence="1">
    <location>
        <begin position="352"/>
        <end position="366"/>
    </location>
</feature>
<proteinExistence type="predicted"/>
<feature type="signal peptide" evidence="2">
    <location>
        <begin position="1"/>
        <end position="22"/>
    </location>
</feature>
<organism evidence="3 4">
    <name type="scientific">Cylindrotheca closterium</name>
    <dbReference type="NCBI Taxonomy" id="2856"/>
    <lineage>
        <taxon>Eukaryota</taxon>
        <taxon>Sar</taxon>
        <taxon>Stramenopiles</taxon>
        <taxon>Ochrophyta</taxon>
        <taxon>Bacillariophyta</taxon>
        <taxon>Bacillariophyceae</taxon>
        <taxon>Bacillariophycidae</taxon>
        <taxon>Bacillariales</taxon>
        <taxon>Bacillariaceae</taxon>
        <taxon>Cylindrotheca</taxon>
    </lineage>
</organism>
<sequence>MTRTPIRYLSLLIAIVSHSANGECVICPNGLEFPDAQIPQGDDGGTVSCTEGASIMSSYDRNSCVATQVGVIPICCPSQFQLIAKDNVCGWCKNNGGTTIETLDASFRGPLDGMGDATCADILPGIALATDTTGCSVYEYAEQYCCHNAQPGAVLDEEGTDTRGDVPANDGGGGDTVTAPPPSNCHFCNSGIEFPNARPMKGDETDCQEVANIFIQIRSALLNNEMACNSYRQLEFTCCPSSIDIPNPVGNGDEHGLADDIVPKAATDQTPPVVEVVQNGDVTIDTEVDEAVLAGVGDGNSTTTAGAREGDAGGAAPIGVIPDIAVVADLIFNNHGGSGGGGSTTNKDKNTADTTTTGTSSTSSTNKEGDGIDYDIIYPDENSGSLRHTTFGSVSMMSCGVIMTIWLLQSR</sequence>
<protein>
    <submittedName>
        <fullName evidence="3">Uncharacterized protein</fullName>
    </submittedName>
</protein>
<keyword evidence="2" id="KW-0732">Signal</keyword>
<gene>
    <name evidence="3" type="ORF">CYCCA115_LOCUS21696</name>
</gene>